<dbReference type="WBParaSite" id="EN70_10257">
    <property type="protein sequence ID" value="EN70_10257"/>
    <property type="gene ID" value="EN70_10257"/>
</dbReference>
<name>A0A1I7V605_LOALO</name>
<organism evidence="1 2">
    <name type="scientific">Loa loa</name>
    <name type="common">Eye worm</name>
    <name type="synonym">Filaria loa</name>
    <dbReference type="NCBI Taxonomy" id="7209"/>
    <lineage>
        <taxon>Eukaryota</taxon>
        <taxon>Metazoa</taxon>
        <taxon>Ecdysozoa</taxon>
        <taxon>Nematoda</taxon>
        <taxon>Chromadorea</taxon>
        <taxon>Rhabditida</taxon>
        <taxon>Spirurina</taxon>
        <taxon>Spiruromorpha</taxon>
        <taxon>Filarioidea</taxon>
        <taxon>Onchocercidae</taxon>
        <taxon>Loa</taxon>
    </lineage>
</organism>
<keyword evidence="1" id="KW-1185">Reference proteome</keyword>
<sequence length="251" mass="27968">MNKINVAVDMKMRTGGYLIRWNECLKGYEADSWGTEFIFVLPQKGNELGQAACYIFGMDKTKNVTVNIEYNILSNKNGSSAIRKKVDKVVIRASYEYKFYNLVTDNTTGGLHMLGNNQIHITSLDKISIIAYVSDTKSAIDYFLVHPVGMGGDYYGFSLPGPSTTTLYFLPLGATNETISQSYGIHNVSITVRQNNKSEMIKQIMKVNVDVISGSEFCTNGTILRLAVKILSTNRVMGEFDRANYCAQTEP</sequence>
<reference evidence="2" key="2">
    <citation type="submission" date="2016-11" db="UniProtKB">
        <authorList>
            <consortium name="WormBaseParasite"/>
        </authorList>
    </citation>
    <scope>IDENTIFICATION</scope>
</reference>
<reference evidence="1" key="1">
    <citation type="submission" date="2012-04" db="EMBL/GenBank/DDBJ databases">
        <title>The Genome Sequence of Loa loa.</title>
        <authorList>
            <consortium name="The Broad Institute Genome Sequencing Platform"/>
            <consortium name="Broad Institute Genome Sequencing Center for Infectious Disease"/>
            <person name="Nutman T.B."/>
            <person name="Fink D.L."/>
            <person name="Russ C."/>
            <person name="Young S."/>
            <person name="Zeng Q."/>
            <person name="Gargeya S."/>
            <person name="Alvarado L."/>
            <person name="Berlin A."/>
            <person name="Chapman S.B."/>
            <person name="Chen Z."/>
            <person name="Freedman E."/>
            <person name="Gellesch M."/>
            <person name="Goldberg J."/>
            <person name="Griggs A."/>
            <person name="Gujja S."/>
            <person name="Heilman E.R."/>
            <person name="Heiman D."/>
            <person name="Howarth C."/>
            <person name="Mehta T."/>
            <person name="Neiman D."/>
            <person name="Pearson M."/>
            <person name="Roberts A."/>
            <person name="Saif S."/>
            <person name="Shea T."/>
            <person name="Shenoy N."/>
            <person name="Sisk P."/>
            <person name="Stolte C."/>
            <person name="Sykes S."/>
            <person name="White J."/>
            <person name="Yandava C."/>
            <person name="Haas B."/>
            <person name="Henn M.R."/>
            <person name="Nusbaum C."/>
            <person name="Birren B."/>
        </authorList>
    </citation>
    <scope>NUCLEOTIDE SEQUENCE [LARGE SCALE GENOMIC DNA]</scope>
</reference>
<protein>
    <submittedName>
        <fullName evidence="2">Fibrocystin-L</fullName>
    </submittedName>
</protein>
<proteinExistence type="predicted"/>
<dbReference type="Proteomes" id="UP000095285">
    <property type="component" value="Unassembled WGS sequence"/>
</dbReference>
<evidence type="ECO:0000313" key="2">
    <source>
        <dbReference type="WBParaSite" id="EN70_10257"/>
    </source>
</evidence>
<evidence type="ECO:0000313" key="1">
    <source>
        <dbReference type="Proteomes" id="UP000095285"/>
    </source>
</evidence>
<dbReference type="AlphaFoldDB" id="A0A1I7V605"/>
<accession>A0A1I7V605</accession>